<reference evidence="1 2" key="1">
    <citation type="journal article" date="2020" name="Cell">
        <title>Large-Scale Comparative Analyses of Tick Genomes Elucidate Their Genetic Diversity and Vector Capacities.</title>
        <authorList>
            <consortium name="Tick Genome and Microbiome Consortium (TIGMIC)"/>
            <person name="Jia N."/>
            <person name="Wang J."/>
            <person name="Shi W."/>
            <person name="Du L."/>
            <person name="Sun Y."/>
            <person name="Zhan W."/>
            <person name="Jiang J.F."/>
            <person name="Wang Q."/>
            <person name="Zhang B."/>
            <person name="Ji P."/>
            <person name="Bell-Sakyi L."/>
            <person name="Cui X.M."/>
            <person name="Yuan T.T."/>
            <person name="Jiang B.G."/>
            <person name="Yang W.F."/>
            <person name="Lam T.T."/>
            <person name="Chang Q.C."/>
            <person name="Ding S.J."/>
            <person name="Wang X.J."/>
            <person name="Zhu J.G."/>
            <person name="Ruan X.D."/>
            <person name="Zhao L."/>
            <person name="Wei J.T."/>
            <person name="Ye R.Z."/>
            <person name="Que T.C."/>
            <person name="Du C.H."/>
            <person name="Zhou Y.H."/>
            <person name="Cheng J.X."/>
            <person name="Dai P.F."/>
            <person name="Guo W.B."/>
            <person name="Han X.H."/>
            <person name="Huang E.J."/>
            <person name="Li L.F."/>
            <person name="Wei W."/>
            <person name="Gao Y.C."/>
            <person name="Liu J.Z."/>
            <person name="Shao H.Z."/>
            <person name="Wang X."/>
            <person name="Wang C.C."/>
            <person name="Yang T.C."/>
            <person name="Huo Q.B."/>
            <person name="Li W."/>
            <person name="Chen H.Y."/>
            <person name="Chen S.E."/>
            <person name="Zhou L.G."/>
            <person name="Ni X.B."/>
            <person name="Tian J.H."/>
            <person name="Sheng Y."/>
            <person name="Liu T."/>
            <person name="Pan Y.S."/>
            <person name="Xia L.Y."/>
            <person name="Li J."/>
            <person name="Zhao F."/>
            <person name="Cao W.C."/>
        </authorList>
    </citation>
    <scope>NUCLEOTIDE SEQUENCE [LARGE SCALE GENOMIC DNA]</scope>
    <source>
        <strain evidence="1">Iper-2018</strain>
    </source>
</reference>
<keyword evidence="2" id="KW-1185">Reference proteome</keyword>
<organism evidence="1 2">
    <name type="scientific">Ixodes persulcatus</name>
    <name type="common">Taiga tick</name>
    <dbReference type="NCBI Taxonomy" id="34615"/>
    <lineage>
        <taxon>Eukaryota</taxon>
        <taxon>Metazoa</taxon>
        <taxon>Ecdysozoa</taxon>
        <taxon>Arthropoda</taxon>
        <taxon>Chelicerata</taxon>
        <taxon>Arachnida</taxon>
        <taxon>Acari</taxon>
        <taxon>Parasitiformes</taxon>
        <taxon>Ixodida</taxon>
        <taxon>Ixodoidea</taxon>
        <taxon>Ixodidae</taxon>
        <taxon>Ixodinae</taxon>
        <taxon>Ixodes</taxon>
    </lineage>
</organism>
<evidence type="ECO:0000313" key="1">
    <source>
        <dbReference type="EMBL" id="KAG0425466.1"/>
    </source>
</evidence>
<dbReference type="Proteomes" id="UP000805193">
    <property type="component" value="Unassembled WGS sequence"/>
</dbReference>
<feature type="non-terminal residue" evidence="1">
    <location>
        <position position="67"/>
    </location>
</feature>
<dbReference type="EMBL" id="JABSTQ010009842">
    <property type="protein sequence ID" value="KAG0425466.1"/>
    <property type="molecule type" value="Genomic_DNA"/>
</dbReference>
<name>A0AC60PXA1_IXOPE</name>
<evidence type="ECO:0000313" key="2">
    <source>
        <dbReference type="Proteomes" id="UP000805193"/>
    </source>
</evidence>
<proteinExistence type="predicted"/>
<sequence>GGVIVTLRSIRGFFLWFIPAIFLSNKGFPSTRTTKADKGDVLVMPPFSSGGQQLFQEDVDNTYHMAQ</sequence>
<accession>A0AC60PXA1</accession>
<comment type="caution">
    <text evidence="1">The sequence shown here is derived from an EMBL/GenBank/DDBJ whole genome shotgun (WGS) entry which is preliminary data.</text>
</comment>
<gene>
    <name evidence="1" type="ORF">HPB47_027367</name>
</gene>
<feature type="non-terminal residue" evidence="1">
    <location>
        <position position="1"/>
    </location>
</feature>
<protein>
    <submittedName>
        <fullName evidence="1">Uncharacterized protein</fullName>
    </submittedName>
</protein>